<organism evidence="1 2">
    <name type="scientific">Crystallibacter crystallopoietes</name>
    <dbReference type="NCBI Taxonomy" id="37928"/>
    <lineage>
        <taxon>Bacteria</taxon>
        <taxon>Bacillati</taxon>
        <taxon>Actinomycetota</taxon>
        <taxon>Actinomycetes</taxon>
        <taxon>Micrococcales</taxon>
        <taxon>Micrococcaceae</taxon>
        <taxon>Crystallibacter</taxon>
    </lineage>
</organism>
<dbReference type="EMBL" id="FNKH01000002">
    <property type="protein sequence ID" value="SDR01688.1"/>
    <property type="molecule type" value="Genomic_DNA"/>
</dbReference>
<evidence type="ECO:0000313" key="1">
    <source>
        <dbReference type="EMBL" id="SDR01688.1"/>
    </source>
</evidence>
<dbReference type="InterPro" id="IPR007487">
    <property type="entry name" value="ABC_transpt-TYRBP-like"/>
</dbReference>
<name>A0A1H1FLJ0_9MICC</name>
<dbReference type="STRING" id="37928.SAMN04489742_3513"/>
<dbReference type="CDD" id="cd06325">
    <property type="entry name" value="PBP1_ABC_unchar_transporter"/>
    <property type="match status" value="1"/>
</dbReference>
<dbReference type="Gene3D" id="3.40.50.2300">
    <property type="match status" value="2"/>
</dbReference>
<dbReference type="PANTHER" id="PTHR35271">
    <property type="entry name" value="ABC TRANSPORTER, SUBSTRATE-BINDING LIPOPROTEIN-RELATED"/>
    <property type="match status" value="1"/>
</dbReference>
<dbReference type="PANTHER" id="PTHR35271:SF1">
    <property type="entry name" value="ABC TRANSPORTER, SUBSTRATE-BINDING LIPOPROTEIN"/>
    <property type="match status" value="1"/>
</dbReference>
<sequence length="391" mass="40413">MDFPQGMTVRARSGVTTPPASRIFHPFSNVVERMDSCDLGERAGSIRHVCDLKGITGMKRSTYTTLGASLFASALLMTACGNGGGEAGSGESGPAGEMVEIGITQIVSHPSLDASREGFKKALAENGYTEGENVTYDEQNAQGDQATATSIAGKFATDQKDLVLAIATPTAQAAAQAIQDIPILITAVTDPVEAGLVESLEAPGGNITGTSDLNPVKEQLGLLKELVPDAKSVGIVYSSGEVNSQVQVDLAKKVAAEMGLEIKEATVSNSSEVQQAAQSLDVDAFYVPTDNNVVSALKSLIGVAESKKIPVIASDAASVEGGAVATEGINYEDLGYQTGIMAIEVLEGADPATMPIQTASELEVVVNPAAAERMGIEIPASLLESADRVIE</sequence>
<reference evidence="1 2" key="1">
    <citation type="submission" date="2016-10" db="EMBL/GenBank/DDBJ databases">
        <authorList>
            <person name="de Groot N.N."/>
        </authorList>
    </citation>
    <scope>NUCLEOTIDE SEQUENCE [LARGE SCALE GENOMIC DNA]</scope>
    <source>
        <strain evidence="1 2">DSM 20117</strain>
    </source>
</reference>
<dbReference type="Pfam" id="PF04392">
    <property type="entry name" value="ABC_sub_bind"/>
    <property type="match status" value="1"/>
</dbReference>
<accession>A0A1H1FLJ0</accession>
<dbReference type="AlphaFoldDB" id="A0A1H1FLJ0"/>
<keyword evidence="2" id="KW-1185">Reference proteome</keyword>
<dbReference type="SUPFAM" id="SSF53822">
    <property type="entry name" value="Periplasmic binding protein-like I"/>
    <property type="match status" value="1"/>
</dbReference>
<proteinExistence type="predicted"/>
<dbReference type="InterPro" id="IPR028082">
    <property type="entry name" value="Peripla_BP_I"/>
</dbReference>
<dbReference type="Proteomes" id="UP000181917">
    <property type="component" value="Unassembled WGS sequence"/>
</dbReference>
<gene>
    <name evidence="1" type="ORF">SAMN04489742_3513</name>
</gene>
<evidence type="ECO:0000313" key="2">
    <source>
        <dbReference type="Proteomes" id="UP000181917"/>
    </source>
</evidence>
<protein>
    <submittedName>
        <fullName evidence="1">Putative ABC transport system substrate-binding protein</fullName>
    </submittedName>
</protein>